<dbReference type="STRING" id="436010.A0A165ZZL7"/>
<feature type="domain" description="GATA-type" evidence="9">
    <location>
        <begin position="85"/>
        <end position="121"/>
    </location>
</feature>
<feature type="region of interest" description="Disordered" evidence="8">
    <location>
        <begin position="13"/>
        <end position="63"/>
    </location>
</feature>
<comment type="subcellular location">
    <subcellularLocation>
        <location evidence="1">Nucleus</location>
    </subcellularLocation>
</comment>
<evidence type="ECO:0000256" key="1">
    <source>
        <dbReference type="ARBA" id="ARBA00004123"/>
    </source>
</evidence>
<dbReference type="PANTHER" id="PTHR10071:SF281">
    <property type="entry name" value="BOX A-BINDING FACTOR-RELATED"/>
    <property type="match status" value="1"/>
</dbReference>
<keyword evidence="7" id="KW-0175">Coiled coil</keyword>
<protein>
    <recommendedName>
        <fullName evidence="9">GATA-type domain-containing protein</fullName>
    </recommendedName>
</protein>
<evidence type="ECO:0000256" key="5">
    <source>
        <dbReference type="ARBA" id="ARBA00023242"/>
    </source>
</evidence>
<dbReference type="Gene3D" id="3.30.50.10">
    <property type="entry name" value="Erythroid Transcription Factor GATA-1, subunit A"/>
    <property type="match status" value="2"/>
</dbReference>
<feature type="coiled-coil region" evidence="7">
    <location>
        <begin position="552"/>
        <end position="579"/>
    </location>
</feature>
<dbReference type="OrthoDB" id="515401at2759"/>
<evidence type="ECO:0000256" key="6">
    <source>
        <dbReference type="PROSITE-ProRule" id="PRU00094"/>
    </source>
</evidence>
<name>A0A165ZZL7_9AGAM</name>
<evidence type="ECO:0000256" key="3">
    <source>
        <dbReference type="ARBA" id="ARBA00022771"/>
    </source>
</evidence>
<feature type="compositionally biased region" description="Low complexity" evidence="8">
    <location>
        <begin position="598"/>
        <end position="615"/>
    </location>
</feature>
<keyword evidence="11" id="KW-1185">Reference proteome</keyword>
<accession>A0A165ZZL7</accession>
<dbReference type="GO" id="GO:0008270">
    <property type="term" value="F:zinc ion binding"/>
    <property type="evidence" value="ECO:0007669"/>
    <property type="project" value="UniProtKB-KW"/>
</dbReference>
<dbReference type="CDD" id="cd00202">
    <property type="entry name" value="ZnF_GATA"/>
    <property type="match status" value="2"/>
</dbReference>
<dbReference type="GO" id="GO:0005634">
    <property type="term" value="C:nucleus"/>
    <property type="evidence" value="ECO:0007669"/>
    <property type="project" value="UniProtKB-SubCell"/>
</dbReference>
<dbReference type="GO" id="GO:0000122">
    <property type="term" value="P:negative regulation of transcription by RNA polymerase II"/>
    <property type="evidence" value="ECO:0007669"/>
    <property type="project" value="TreeGrafter"/>
</dbReference>
<evidence type="ECO:0000313" key="10">
    <source>
        <dbReference type="EMBL" id="KZP11095.1"/>
    </source>
</evidence>
<feature type="compositionally biased region" description="Polar residues" evidence="8">
    <location>
        <begin position="13"/>
        <end position="24"/>
    </location>
</feature>
<dbReference type="FunFam" id="3.30.50.10:FF:000007">
    <property type="entry name" value="Nitrogen regulatory AreA, N-terminal"/>
    <property type="match status" value="1"/>
</dbReference>
<feature type="region of interest" description="Disordered" evidence="8">
    <location>
        <begin position="119"/>
        <end position="152"/>
    </location>
</feature>
<dbReference type="EMBL" id="KV417668">
    <property type="protein sequence ID" value="KZP11095.1"/>
    <property type="molecule type" value="Genomic_DNA"/>
</dbReference>
<feature type="compositionally biased region" description="Acidic residues" evidence="8">
    <location>
        <begin position="349"/>
        <end position="361"/>
    </location>
</feature>
<keyword evidence="3 6" id="KW-0863">Zinc-finger</keyword>
<evidence type="ECO:0000256" key="7">
    <source>
        <dbReference type="SAM" id="Coils"/>
    </source>
</evidence>
<feature type="region of interest" description="Disordered" evidence="8">
    <location>
        <begin position="589"/>
        <end position="636"/>
    </location>
</feature>
<feature type="region of interest" description="Disordered" evidence="8">
    <location>
        <begin position="192"/>
        <end position="213"/>
    </location>
</feature>
<evidence type="ECO:0000256" key="8">
    <source>
        <dbReference type="SAM" id="MobiDB-lite"/>
    </source>
</evidence>
<feature type="compositionally biased region" description="Polar residues" evidence="8">
    <location>
        <begin position="138"/>
        <end position="152"/>
    </location>
</feature>
<dbReference type="SMART" id="SM00401">
    <property type="entry name" value="ZnF_GATA"/>
    <property type="match status" value="2"/>
</dbReference>
<organism evidence="10 11">
    <name type="scientific">Athelia psychrophila</name>
    <dbReference type="NCBI Taxonomy" id="1759441"/>
    <lineage>
        <taxon>Eukaryota</taxon>
        <taxon>Fungi</taxon>
        <taxon>Dikarya</taxon>
        <taxon>Basidiomycota</taxon>
        <taxon>Agaricomycotina</taxon>
        <taxon>Agaricomycetes</taxon>
        <taxon>Agaricomycetidae</taxon>
        <taxon>Atheliales</taxon>
        <taxon>Atheliaceae</taxon>
        <taxon>Athelia</taxon>
    </lineage>
</organism>
<dbReference type="Proteomes" id="UP000076532">
    <property type="component" value="Unassembled WGS sequence"/>
</dbReference>
<keyword evidence="5" id="KW-0539">Nucleus</keyword>
<dbReference type="PROSITE" id="PS00344">
    <property type="entry name" value="GATA_ZN_FINGER_1"/>
    <property type="match status" value="2"/>
</dbReference>
<keyword evidence="4" id="KW-0862">Zinc</keyword>
<feature type="compositionally biased region" description="Polar residues" evidence="8">
    <location>
        <begin position="405"/>
        <end position="419"/>
    </location>
</feature>
<feature type="compositionally biased region" description="Low complexity" evidence="8">
    <location>
        <begin position="42"/>
        <end position="63"/>
    </location>
</feature>
<sequence length="636" mass="67281">MIHGPGALAVNRIQSQFAASNPNSPRHPDANGDFSAFDSLKTSPNSSSNTNNNIEDAPASAPAQAPVVVAPTPVQASSQANRGPCANCGTHDTPLWRRDAEGKSICNACGLYLKSRRMARPSSLTGTPIPTPNPKANMPSSLSHPASPNLEHTGTCPGDGRCDGTGGTSACSGCPTFNNGLAVTARLEAEATEAQTVGGAEVPSSPHADEDAEGEEVVESVSAKAAPTSAKGRATVGALNCANCGTSTTPLWRRDDVGNNICNACGLYFKLHGTHRPNSMKKTVIKRRKRVPAAGGVSAGRMTDQAAAEALVAVGRLGGDGDESDGEVEQPKKKRARRGGKTVSKQREEEDDAMEGTEDEQPERTSRATRSSQQQVRRRSRDSTGSWHSRRSGGSPPYDRHHQAQLAQTAPTRRSSPTSRDYAAHLQQRQFMASPHPHHGGSGFDLPPLNAALGSGAGSYGGYAASLLREYGSTPGVPSSYTRTGSNAPSRTHSPLGPGSSTYINVLPLPHHLTQGMSYYTDGRSPLHSRTSNSRSPPPHHDDPMHGGVPTVNELQRHYDELREQRKKLQDMMDKNEKMMVGVKRGLDEMRGVPSAPPAEAAAPAPAPAPAASVPLQQARPRSTSNVWPLESTTRE</sequence>
<dbReference type="Pfam" id="PF00320">
    <property type="entry name" value="GATA"/>
    <property type="match status" value="2"/>
</dbReference>
<evidence type="ECO:0000313" key="11">
    <source>
        <dbReference type="Proteomes" id="UP000076532"/>
    </source>
</evidence>
<feature type="region of interest" description="Disordered" evidence="8">
    <location>
        <begin position="476"/>
        <end position="503"/>
    </location>
</feature>
<evidence type="ECO:0000256" key="4">
    <source>
        <dbReference type="ARBA" id="ARBA00022833"/>
    </source>
</evidence>
<reference evidence="10 11" key="1">
    <citation type="journal article" date="2016" name="Mol. Biol. Evol.">
        <title>Comparative Genomics of Early-Diverging Mushroom-Forming Fungi Provides Insights into the Origins of Lignocellulose Decay Capabilities.</title>
        <authorList>
            <person name="Nagy L.G."/>
            <person name="Riley R."/>
            <person name="Tritt A."/>
            <person name="Adam C."/>
            <person name="Daum C."/>
            <person name="Floudas D."/>
            <person name="Sun H."/>
            <person name="Yadav J.S."/>
            <person name="Pangilinan J."/>
            <person name="Larsson K.H."/>
            <person name="Matsuura K."/>
            <person name="Barry K."/>
            <person name="Labutti K."/>
            <person name="Kuo R."/>
            <person name="Ohm R.A."/>
            <person name="Bhattacharya S.S."/>
            <person name="Shirouzu T."/>
            <person name="Yoshinaga Y."/>
            <person name="Martin F.M."/>
            <person name="Grigoriev I.V."/>
            <person name="Hibbett D.S."/>
        </authorList>
    </citation>
    <scope>NUCLEOTIDE SEQUENCE [LARGE SCALE GENOMIC DNA]</scope>
    <source>
        <strain evidence="10 11">CBS 109695</strain>
    </source>
</reference>
<dbReference type="GO" id="GO:0000981">
    <property type="term" value="F:DNA-binding transcription factor activity, RNA polymerase II-specific"/>
    <property type="evidence" value="ECO:0007669"/>
    <property type="project" value="TreeGrafter"/>
</dbReference>
<dbReference type="PROSITE" id="PS50114">
    <property type="entry name" value="GATA_ZN_FINGER_2"/>
    <property type="match status" value="2"/>
</dbReference>
<dbReference type="SUPFAM" id="SSF57716">
    <property type="entry name" value="Glucocorticoid receptor-like (DNA-binding domain)"/>
    <property type="match status" value="2"/>
</dbReference>
<dbReference type="GO" id="GO:0045944">
    <property type="term" value="P:positive regulation of transcription by RNA polymerase II"/>
    <property type="evidence" value="ECO:0007669"/>
    <property type="project" value="TreeGrafter"/>
</dbReference>
<dbReference type="InterPro" id="IPR013088">
    <property type="entry name" value="Znf_NHR/GATA"/>
</dbReference>
<keyword evidence="2" id="KW-0479">Metal-binding</keyword>
<feature type="region of interest" description="Disordered" evidence="8">
    <location>
        <begin position="317"/>
        <end position="422"/>
    </location>
</feature>
<dbReference type="GO" id="GO:0000978">
    <property type="term" value="F:RNA polymerase II cis-regulatory region sequence-specific DNA binding"/>
    <property type="evidence" value="ECO:0007669"/>
    <property type="project" value="TreeGrafter"/>
</dbReference>
<dbReference type="InterPro" id="IPR000679">
    <property type="entry name" value="Znf_GATA"/>
</dbReference>
<gene>
    <name evidence="10" type="ORF">FIBSPDRAFT_962536</name>
</gene>
<feature type="domain" description="GATA-type" evidence="9">
    <location>
        <begin position="235"/>
        <end position="288"/>
    </location>
</feature>
<dbReference type="InterPro" id="IPR039355">
    <property type="entry name" value="Transcription_factor_GATA"/>
</dbReference>
<feature type="region of interest" description="Disordered" evidence="8">
    <location>
        <begin position="515"/>
        <end position="551"/>
    </location>
</feature>
<dbReference type="AlphaFoldDB" id="A0A165ZZL7"/>
<proteinExistence type="predicted"/>
<evidence type="ECO:0000256" key="2">
    <source>
        <dbReference type="ARBA" id="ARBA00022723"/>
    </source>
</evidence>
<evidence type="ECO:0000259" key="9">
    <source>
        <dbReference type="PROSITE" id="PS50114"/>
    </source>
</evidence>
<dbReference type="PRINTS" id="PR00619">
    <property type="entry name" value="GATAZNFINGER"/>
</dbReference>
<dbReference type="PANTHER" id="PTHR10071">
    <property type="entry name" value="TRANSCRIPTION FACTOR GATA FAMILY MEMBER"/>
    <property type="match status" value="1"/>
</dbReference>